<evidence type="ECO:0000313" key="2">
    <source>
        <dbReference type="Proteomes" id="UP000006967"/>
    </source>
</evidence>
<evidence type="ECO:0000313" key="1">
    <source>
        <dbReference type="EMBL" id="EJR68206.1"/>
    </source>
</evidence>
<name>A0A9W5KT10_BACCE</name>
<dbReference type="Gene3D" id="3.30.460.10">
    <property type="entry name" value="Beta Polymerase, domain 2"/>
    <property type="match status" value="1"/>
</dbReference>
<dbReference type="EMBL" id="AHFG01000062">
    <property type="protein sequence ID" value="EJR68206.1"/>
    <property type="molecule type" value="Genomic_DNA"/>
</dbReference>
<reference evidence="1 2" key="1">
    <citation type="submission" date="2012-04" db="EMBL/GenBank/DDBJ databases">
        <title>The Genome Sequence of Bacillus cereus VD154.</title>
        <authorList>
            <consortium name="The Broad Institute Genome Sequencing Platform"/>
            <consortium name="The Broad Institute Genome Sequencing Center for Infectious Disease"/>
            <person name="Feldgarden M."/>
            <person name="Van der Auwera G.A."/>
            <person name="Mahillon J."/>
            <person name="Duprez V."/>
            <person name="Timmery S."/>
            <person name="Mattelet C."/>
            <person name="Dierick K."/>
            <person name="Sun M."/>
            <person name="Yu Z."/>
            <person name="Zhu L."/>
            <person name="Hu X."/>
            <person name="Shank E.B."/>
            <person name="Swiecicka I."/>
            <person name="Hansen B.M."/>
            <person name="Andrup L."/>
            <person name="Young S.K."/>
            <person name="Zeng Q."/>
            <person name="Gargeya S."/>
            <person name="Fitzgerald M."/>
            <person name="Haas B."/>
            <person name="Abouelleil A."/>
            <person name="Alvarado L."/>
            <person name="Arachchi H.M."/>
            <person name="Berlin A."/>
            <person name="Chapman S.B."/>
            <person name="Goldberg J."/>
            <person name="Griggs A."/>
            <person name="Gujja S."/>
            <person name="Hansen M."/>
            <person name="Howarth C."/>
            <person name="Imamovic A."/>
            <person name="Larimer J."/>
            <person name="McCowen C."/>
            <person name="Montmayeur A."/>
            <person name="Murphy C."/>
            <person name="Neiman D."/>
            <person name="Pearson M."/>
            <person name="Priest M."/>
            <person name="Roberts A."/>
            <person name="Saif S."/>
            <person name="Shea T."/>
            <person name="Sisk P."/>
            <person name="Sykes S."/>
            <person name="Wortman J."/>
            <person name="Nusbaum C."/>
            <person name="Birren B."/>
        </authorList>
    </citation>
    <scope>NUCLEOTIDE SEQUENCE [LARGE SCALE GENOMIC DNA]</scope>
    <source>
        <strain evidence="1 2">VD154</strain>
    </source>
</reference>
<sequence>MNKNLEIRNEFFRILSNRPNARKLISSLDENAELLLFGGCIRDYIDNRFSEVPRDFDIVINTQGLNVEEYVLGFEKISCKRNKFGGYKIAADNLKFDIWELDKTWAFKERIIECNEIADLNKTVFLNIDSIFYNLNTGDLYDEDFRNAIANNELDIVLDKNPYPELNLARAFRYKNKYNLRFSDKLNDFIANWMKDFDNKHEATDILKEIELKRYNQSTVDLSLF</sequence>
<dbReference type="RefSeq" id="WP_001038962.1">
    <property type="nucleotide sequence ID" value="NZ_JH791883.1"/>
</dbReference>
<comment type="caution">
    <text evidence="1">The sequence shown here is derived from an EMBL/GenBank/DDBJ whole genome shotgun (WGS) entry which is preliminary data.</text>
</comment>
<dbReference type="AlphaFoldDB" id="A0A9W5KT10"/>
<gene>
    <name evidence="1" type="ORF">IK5_05013</name>
</gene>
<organism evidence="1 2">
    <name type="scientific">Bacillus cereus VD154</name>
    <dbReference type="NCBI Taxonomy" id="1053238"/>
    <lineage>
        <taxon>Bacteria</taxon>
        <taxon>Bacillati</taxon>
        <taxon>Bacillota</taxon>
        <taxon>Bacilli</taxon>
        <taxon>Bacillales</taxon>
        <taxon>Bacillaceae</taxon>
        <taxon>Bacillus</taxon>
        <taxon>Bacillus cereus group</taxon>
    </lineage>
</organism>
<dbReference type="Proteomes" id="UP000006967">
    <property type="component" value="Unassembled WGS sequence"/>
</dbReference>
<evidence type="ECO:0008006" key="3">
    <source>
        <dbReference type="Google" id="ProtNLM"/>
    </source>
</evidence>
<dbReference type="SUPFAM" id="SSF81301">
    <property type="entry name" value="Nucleotidyltransferase"/>
    <property type="match status" value="1"/>
</dbReference>
<protein>
    <recommendedName>
        <fullName evidence="3">Poly A polymerase head domain-containing protein</fullName>
    </recommendedName>
</protein>
<dbReference type="InterPro" id="IPR043519">
    <property type="entry name" value="NT_sf"/>
</dbReference>
<accession>A0A9W5KT10</accession>
<proteinExistence type="predicted"/>